<sequence length="193" mass="22058">MKSYELKAVIDKWQDLLTIISVDDMIAYMMRKELYDVCQWFERMTSRNKSKNRQIYKKEKILECFTGLELPNAFDLLIDALSTTNGPDSTPIIDSLLQRQCQLAPTNSTDLDRKALTINAFIPPLPNCYVTNFQAENHIIEILQDLKIKNLNGWIVLYGSQGIGKTALVNQFVRNQAMTGDYSSGVIWISLGR</sequence>
<evidence type="ECO:0000313" key="2">
    <source>
        <dbReference type="EMBL" id="EDV20043.1"/>
    </source>
</evidence>
<evidence type="ECO:0000313" key="3">
    <source>
        <dbReference type="Proteomes" id="UP000009022"/>
    </source>
</evidence>
<dbReference type="CTD" id="6758696"/>
<reference evidence="2 3" key="1">
    <citation type="journal article" date="2008" name="Nature">
        <title>The Trichoplax genome and the nature of placozoans.</title>
        <authorList>
            <person name="Srivastava M."/>
            <person name="Begovic E."/>
            <person name="Chapman J."/>
            <person name="Putnam N.H."/>
            <person name="Hellsten U."/>
            <person name="Kawashima T."/>
            <person name="Kuo A."/>
            <person name="Mitros T."/>
            <person name="Salamov A."/>
            <person name="Carpenter M.L."/>
            <person name="Signorovitch A.Y."/>
            <person name="Moreno M.A."/>
            <person name="Kamm K."/>
            <person name="Grimwood J."/>
            <person name="Schmutz J."/>
            <person name="Shapiro H."/>
            <person name="Grigoriev I.V."/>
            <person name="Buss L.W."/>
            <person name="Schierwater B."/>
            <person name="Dellaporta S.L."/>
            <person name="Rokhsar D.S."/>
        </authorList>
    </citation>
    <scope>NUCLEOTIDE SEQUENCE [LARGE SCALE GENOMIC DNA]</scope>
    <source>
        <strain evidence="2 3">Grell-BS-1999</strain>
    </source>
</reference>
<dbReference type="Pfam" id="PF00931">
    <property type="entry name" value="NB-ARC"/>
    <property type="match status" value="1"/>
</dbReference>
<feature type="domain" description="NB-ARC" evidence="1">
    <location>
        <begin position="136"/>
        <end position="192"/>
    </location>
</feature>
<gene>
    <name evidence="2" type="ORF">TRIADDRAFT_61486</name>
</gene>
<dbReference type="GO" id="GO:0043531">
    <property type="term" value="F:ADP binding"/>
    <property type="evidence" value="ECO:0007669"/>
    <property type="project" value="InterPro"/>
</dbReference>
<dbReference type="RefSeq" id="XP_002117427.1">
    <property type="nucleotide sequence ID" value="XM_002117391.1"/>
</dbReference>
<dbReference type="InterPro" id="IPR002182">
    <property type="entry name" value="NB-ARC"/>
</dbReference>
<keyword evidence="3" id="KW-1185">Reference proteome</keyword>
<name>B3SB45_TRIAD</name>
<dbReference type="HOGENOM" id="CLU_1410502_0_0_1"/>
<dbReference type="GeneID" id="6758696"/>
<evidence type="ECO:0000259" key="1">
    <source>
        <dbReference type="Pfam" id="PF00931"/>
    </source>
</evidence>
<dbReference type="Gene3D" id="3.40.50.300">
    <property type="entry name" value="P-loop containing nucleotide triphosphate hydrolases"/>
    <property type="match status" value="1"/>
</dbReference>
<dbReference type="AlphaFoldDB" id="B3SB45"/>
<dbReference type="KEGG" id="tad:TRIADDRAFT_61486"/>
<dbReference type="EMBL" id="DS985263">
    <property type="protein sequence ID" value="EDV20043.1"/>
    <property type="molecule type" value="Genomic_DNA"/>
</dbReference>
<dbReference type="InterPro" id="IPR027417">
    <property type="entry name" value="P-loop_NTPase"/>
</dbReference>
<protein>
    <recommendedName>
        <fullName evidence="1">NB-ARC domain-containing protein</fullName>
    </recommendedName>
</protein>
<organism evidence="2 3">
    <name type="scientific">Trichoplax adhaerens</name>
    <name type="common">Trichoplax reptans</name>
    <dbReference type="NCBI Taxonomy" id="10228"/>
    <lineage>
        <taxon>Eukaryota</taxon>
        <taxon>Metazoa</taxon>
        <taxon>Placozoa</taxon>
        <taxon>Uniplacotomia</taxon>
        <taxon>Trichoplacea</taxon>
        <taxon>Trichoplacidae</taxon>
        <taxon>Trichoplax</taxon>
    </lineage>
</organism>
<dbReference type="InParanoid" id="B3SB45"/>
<dbReference type="SUPFAM" id="SSF52540">
    <property type="entry name" value="P-loop containing nucleoside triphosphate hydrolases"/>
    <property type="match status" value="1"/>
</dbReference>
<accession>B3SB45</accession>
<dbReference type="Proteomes" id="UP000009022">
    <property type="component" value="Unassembled WGS sequence"/>
</dbReference>
<proteinExistence type="predicted"/>